<keyword evidence="4 6" id="KW-0472">Membrane</keyword>
<dbReference type="InterPro" id="IPR011701">
    <property type="entry name" value="MFS"/>
</dbReference>
<feature type="transmembrane region" description="Helical" evidence="6">
    <location>
        <begin position="149"/>
        <end position="169"/>
    </location>
</feature>
<evidence type="ECO:0000256" key="4">
    <source>
        <dbReference type="ARBA" id="ARBA00023136"/>
    </source>
</evidence>
<reference evidence="9" key="2">
    <citation type="submission" date="2015-01" db="EMBL/GenBank/DDBJ databases">
        <title>Evolutionary Origins and Diversification of the Mycorrhizal Mutualists.</title>
        <authorList>
            <consortium name="DOE Joint Genome Institute"/>
            <consortium name="Mycorrhizal Genomics Consortium"/>
            <person name="Kohler A."/>
            <person name="Kuo A."/>
            <person name="Nagy L.G."/>
            <person name="Floudas D."/>
            <person name="Copeland A."/>
            <person name="Barry K.W."/>
            <person name="Cichocki N."/>
            <person name="Veneault-Fourrey C."/>
            <person name="LaButti K."/>
            <person name="Lindquist E.A."/>
            <person name="Lipzen A."/>
            <person name="Lundell T."/>
            <person name="Morin E."/>
            <person name="Murat C."/>
            <person name="Riley R."/>
            <person name="Ohm R."/>
            <person name="Sun H."/>
            <person name="Tunlid A."/>
            <person name="Henrissat B."/>
            <person name="Grigoriev I.V."/>
            <person name="Hibbett D.S."/>
            <person name="Martin F."/>
        </authorList>
    </citation>
    <scope>NUCLEOTIDE SEQUENCE [LARGE SCALE GENOMIC DNA]</scope>
    <source>
        <strain evidence="9">h7</strain>
    </source>
</reference>
<evidence type="ECO:0000256" key="1">
    <source>
        <dbReference type="ARBA" id="ARBA00004141"/>
    </source>
</evidence>
<feature type="transmembrane region" description="Helical" evidence="6">
    <location>
        <begin position="21"/>
        <end position="39"/>
    </location>
</feature>
<proteinExistence type="predicted"/>
<protein>
    <recommendedName>
        <fullName evidence="7">Major facilitator superfamily (MFS) profile domain-containing protein</fullName>
    </recommendedName>
</protein>
<evidence type="ECO:0000256" key="2">
    <source>
        <dbReference type="ARBA" id="ARBA00022692"/>
    </source>
</evidence>
<evidence type="ECO:0000313" key="8">
    <source>
        <dbReference type="EMBL" id="KIM48915.1"/>
    </source>
</evidence>
<feature type="region of interest" description="Disordered" evidence="5">
    <location>
        <begin position="254"/>
        <end position="301"/>
    </location>
</feature>
<evidence type="ECO:0000313" key="9">
    <source>
        <dbReference type="Proteomes" id="UP000053424"/>
    </source>
</evidence>
<accession>A0A0C3CJL7</accession>
<comment type="subcellular location">
    <subcellularLocation>
        <location evidence="1">Membrane</location>
        <topology evidence="1">Multi-pass membrane protein</topology>
    </subcellularLocation>
</comment>
<reference evidence="8 9" key="1">
    <citation type="submission" date="2014-04" db="EMBL/GenBank/DDBJ databases">
        <authorList>
            <consortium name="DOE Joint Genome Institute"/>
            <person name="Kuo A."/>
            <person name="Gay G."/>
            <person name="Dore J."/>
            <person name="Kohler A."/>
            <person name="Nagy L.G."/>
            <person name="Floudas D."/>
            <person name="Copeland A."/>
            <person name="Barry K.W."/>
            <person name="Cichocki N."/>
            <person name="Veneault-Fourrey C."/>
            <person name="LaButti K."/>
            <person name="Lindquist E.A."/>
            <person name="Lipzen A."/>
            <person name="Lundell T."/>
            <person name="Morin E."/>
            <person name="Murat C."/>
            <person name="Sun H."/>
            <person name="Tunlid A."/>
            <person name="Henrissat B."/>
            <person name="Grigoriev I.V."/>
            <person name="Hibbett D.S."/>
            <person name="Martin F."/>
            <person name="Nordberg H.P."/>
            <person name="Cantor M.N."/>
            <person name="Hua S.X."/>
        </authorList>
    </citation>
    <scope>NUCLEOTIDE SEQUENCE [LARGE SCALE GENOMIC DNA]</scope>
    <source>
        <strain evidence="9">h7</strain>
    </source>
</reference>
<dbReference type="InterPro" id="IPR036259">
    <property type="entry name" value="MFS_trans_sf"/>
</dbReference>
<evidence type="ECO:0000256" key="6">
    <source>
        <dbReference type="SAM" id="Phobius"/>
    </source>
</evidence>
<evidence type="ECO:0000256" key="5">
    <source>
        <dbReference type="SAM" id="MobiDB-lite"/>
    </source>
</evidence>
<feature type="transmembrane region" description="Helical" evidence="6">
    <location>
        <begin position="84"/>
        <end position="103"/>
    </location>
</feature>
<dbReference type="Proteomes" id="UP000053424">
    <property type="component" value="Unassembled WGS sequence"/>
</dbReference>
<dbReference type="Pfam" id="PF07690">
    <property type="entry name" value="MFS_1"/>
    <property type="match status" value="1"/>
</dbReference>
<dbReference type="SUPFAM" id="SSF103473">
    <property type="entry name" value="MFS general substrate transporter"/>
    <property type="match status" value="1"/>
</dbReference>
<dbReference type="GO" id="GO:0005886">
    <property type="term" value="C:plasma membrane"/>
    <property type="evidence" value="ECO:0007669"/>
    <property type="project" value="TreeGrafter"/>
</dbReference>
<feature type="compositionally biased region" description="Basic and acidic residues" evidence="5">
    <location>
        <begin position="254"/>
        <end position="282"/>
    </location>
</feature>
<dbReference type="PANTHER" id="PTHR23501:SF102">
    <property type="entry name" value="DRUG TRANSPORTER, PUTATIVE (AFU_ORTHOLOGUE AFUA_3G08530)-RELATED"/>
    <property type="match status" value="1"/>
</dbReference>
<feature type="transmembrane region" description="Helical" evidence="6">
    <location>
        <begin position="59"/>
        <end position="77"/>
    </location>
</feature>
<keyword evidence="3 6" id="KW-1133">Transmembrane helix</keyword>
<evidence type="ECO:0000259" key="7">
    <source>
        <dbReference type="PROSITE" id="PS50850"/>
    </source>
</evidence>
<organism evidence="8 9">
    <name type="scientific">Hebeloma cylindrosporum</name>
    <dbReference type="NCBI Taxonomy" id="76867"/>
    <lineage>
        <taxon>Eukaryota</taxon>
        <taxon>Fungi</taxon>
        <taxon>Dikarya</taxon>
        <taxon>Basidiomycota</taxon>
        <taxon>Agaricomycotina</taxon>
        <taxon>Agaricomycetes</taxon>
        <taxon>Agaricomycetidae</taxon>
        <taxon>Agaricales</taxon>
        <taxon>Agaricineae</taxon>
        <taxon>Hymenogastraceae</taxon>
        <taxon>Hebeloma</taxon>
    </lineage>
</organism>
<keyword evidence="2 6" id="KW-0812">Transmembrane</keyword>
<name>A0A0C3CJL7_HEBCY</name>
<dbReference type="STRING" id="686832.A0A0C3CJL7"/>
<dbReference type="HOGENOM" id="CLU_000960_5_0_1"/>
<dbReference type="PANTHER" id="PTHR23501">
    <property type="entry name" value="MAJOR FACILITATOR SUPERFAMILY"/>
    <property type="match status" value="1"/>
</dbReference>
<dbReference type="EMBL" id="KN831768">
    <property type="protein sequence ID" value="KIM48915.1"/>
    <property type="molecule type" value="Genomic_DNA"/>
</dbReference>
<dbReference type="AlphaFoldDB" id="A0A0C3CJL7"/>
<dbReference type="OrthoDB" id="10021397at2759"/>
<dbReference type="GO" id="GO:0022857">
    <property type="term" value="F:transmembrane transporter activity"/>
    <property type="evidence" value="ECO:0007669"/>
    <property type="project" value="InterPro"/>
</dbReference>
<feature type="transmembrane region" description="Helical" evidence="6">
    <location>
        <begin position="221"/>
        <end position="240"/>
    </location>
</feature>
<keyword evidence="9" id="KW-1185">Reference proteome</keyword>
<gene>
    <name evidence="8" type="ORF">M413DRAFT_438091</name>
</gene>
<sequence length="301" mass="32431">MFTKRSPIIPPRLFQTRTNGIILITTFMHALAFFAGAYYLPLYFQVLGASATKAGVEMLPFSLGCAVMSIFAGIVVSRTGQYRPVMWVSYAIFAVGMGLMIMLDDNSTTVEKVFYPLIAAIGLGSLFQTPLIGLQAAMPIKDMATSTSTFGFIRSLGATVGISIGQAIYSSALQKKIVHIPNVGIDTSSAKLSQSVHLLKTIPHPATRAAVIQAYTQSISTIWLVMTPILGAAFIMVLFLRKYTLARTIVHADDQEKEKASADVEKGPGRDGSDETKEREEKDGGEEGLVRVGGSLDKGRG</sequence>
<feature type="transmembrane region" description="Helical" evidence="6">
    <location>
        <begin position="115"/>
        <end position="137"/>
    </location>
</feature>
<evidence type="ECO:0000256" key="3">
    <source>
        <dbReference type="ARBA" id="ARBA00022989"/>
    </source>
</evidence>
<dbReference type="InterPro" id="IPR020846">
    <property type="entry name" value="MFS_dom"/>
</dbReference>
<dbReference type="Gene3D" id="1.20.1250.20">
    <property type="entry name" value="MFS general substrate transporter like domains"/>
    <property type="match status" value="1"/>
</dbReference>
<feature type="domain" description="Major facilitator superfamily (MFS) profile" evidence="7">
    <location>
        <begin position="1"/>
        <end position="245"/>
    </location>
</feature>
<dbReference type="PROSITE" id="PS50850">
    <property type="entry name" value="MFS"/>
    <property type="match status" value="1"/>
</dbReference>